<feature type="domain" description="DNA2/NAM7 helicase-like C-terminal" evidence="8">
    <location>
        <begin position="734"/>
        <end position="955"/>
    </location>
</feature>
<evidence type="ECO:0000259" key="7">
    <source>
        <dbReference type="Pfam" id="PF13086"/>
    </source>
</evidence>
<sequence>MLTRTLDLPTPLVLTPARSLDGILARLRRDHPHLPGTIEELEADLAARDTTPATFPPPGRRQQALALYGRGWLALLVPAPDARGYQVRTVTPLRFDDHHRLARGCLLLRPTAWTVRDTPPGHADTHWDRLTAEWDLLRKEIATKGHRAPDEREARHLDLLTKAVDTEHELQRERAAAARPFTYRDVLPTAHRATYTFVLHGRRVPAEDEVLRVAGEPALRGQVLSVDQRGARLTLVLDRPVDWQHLPKQGELQCVENTTVHARRTDALTALRDGHTRNPHLLPILAGTRAPRQGTDKEPRRTLRGQRNTRTQQDTSTPPALDSWQQAALHTALTTQDLSTIIGPPGTGKTTVITELARESAKSGHRVLLTAHSNTAVDNVLTRLPADLVTLRVGPEHRVDPAARHLLLDHRATDLRQGILDRVGARLSAHTSGGPGADRWPKALCEAVGALETARERERDARAALDEARRGVAGPAQLRLDRVAVRLTRTLDRRTRTADRLERLTQLTGHTGDADRTAPRPNWWRRRQLARAEKALAVYDEAVEQAVRERRTAEDALDEATRDHPAVHEQRENVERAAREVTRWRKEAEYAEAPCRALLAPVGDAPQDLYEFARWTRTAHPLLAARRTVLAQWRDDVRAANGQLHAELVRYAHVVGATSSGCAGPELLTGVEFDLVVVDEAGQITTADALVPLVRAPRAVLVGDHRQLPPYADDETVSRVHAEHGPDAAELTVRSILELLQDHLPDPAVAPLRTQRRMPREIADFCSKAFYDGQLLTPDAPAPGTTRSDPGRPADPRAPHHPDTPRRAATASPEPPHPDWPAPRPLFRTPLAIVDTCDLPPADRAEGGDPRSRINRAEADLLAALARRCTADDEEWAVIVPYRAQAALIRNLLKDLPPGTGDIATVDSFQGGERDVVLYGFTRSNPSGEVGFLDELRRANVAFTRARRRLILVGDFDTLTRATDEGFRDLARALREHTADVGELLPSRDLEARLGARTA</sequence>
<feature type="region of interest" description="Disordered" evidence="6">
    <location>
        <begin position="273"/>
        <end position="322"/>
    </location>
</feature>
<dbReference type="InterPro" id="IPR050534">
    <property type="entry name" value="Coronavir_polyprotein_1ab"/>
</dbReference>
<dbReference type="Proteomes" id="UP001631957">
    <property type="component" value="Unassembled WGS sequence"/>
</dbReference>
<feature type="domain" description="DNA2/NAM7 helicase helicase" evidence="7">
    <location>
        <begin position="321"/>
        <end position="710"/>
    </location>
</feature>
<dbReference type="InterPro" id="IPR027417">
    <property type="entry name" value="P-loop_NTPase"/>
</dbReference>
<feature type="region of interest" description="Disordered" evidence="6">
    <location>
        <begin position="555"/>
        <end position="574"/>
    </location>
</feature>
<evidence type="ECO:0000256" key="1">
    <source>
        <dbReference type="ARBA" id="ARBA00007913"/>
    </source>
</evidence>
<dbReference type="SUPFAM" id="SSF52540">
    <property type="entry name" value="P-loop containing nucleoside triphosphate hydrolases"/>
    <property type="match status" value="1"/>
</dbReference>
<protein>
    <submittedName>
        <fullName evidence="9">AAA domain-containing protein</fullName>
    </submittedName>
</protein>
<evidence type="ECO:0000256" key="2">
    <source>
        <dbReference type="ARBA" id="ARBA00022741"/>
    </source>
</evidence>
<dbReference type="RefSeq" id="WP_409121603.1">
    <property type="nucleotide sequence ID" value="NZ_JBJVNI010000008.1"/>
</dbReference>
<name>A0ABW9HRK7_9ACTN</name>
<dbReference type="PANTHER" id="PTHR43788:SF8">
    <property type="entry name" value="DNA-BINDING PROTEIN SMUBP-2"/>
    <property type="match status" value="1"/>
</dbReference>
<evidence type="ECO:0000256" key="5">
    <source>
        <dbReference type="ARBA" id="ARBA00022840"/>
    </source>
</evidence>
<dbReference type="EMBL" id="JBJVNI010000008">
    <property type="protein sequence ID" value="MFM9610291.1"/>
    <property type="molecule type" value="Genomic_DNA"/>
</dbReference>
<keyword evidence="2" id="KW-0547">Nucleotide-binding</keyword>
<dbReference type="CDD" id="cd18808">
    <property type="entry name" value="SF1_C_Upf1"/>
    <property type="match status" value="1"/>
</dbReference>
<evidence type="ECO:0000313" key="10">
    <source>
        <dbReference type="Proteomes" id="UP001631957"/>
    </source>
</evidence>
<feature type="compositionally biased region" description="Basic and acidic residues" evidence="6">
    <location>
        <begin position="789"/>
        <end position="806"/>
    </location>
</feature>
<feature type="compositionally biased region" description="Polar residues" evidence="6">
    <location>
        <begin position="305"/>
        <end position="322"/>
    </location>
</feature>
<reference evidence="9 10" key="1">
    <citation type="submission" date="2024-12" db="EMBL/GenBank/DDBJ databases">
        <title>Forecasting of Potato common scab and diversities of Pathogenic streptomyces spp. in china.</title>
        <authorList>
            <person name="Handique U."/>
            <person name="Wu J."/>
        </authorList>
    </citation>
    <scope>NUCLEOTIDE SEQUENCE [LARGE SCALE GENOMIC DNA]</scope>
    <source>
        <strain evidence="9 10">ZRIMU1530</strain>
    </source>
</reference>
<organism evidence="9 10">
    <name type="scientific">Streptomyces niveiscabiei</name>
    <dbReference type="NCBI Taxonomy" id="164115"/>
    <lineage>
        <taxon>Bacteria</taxon>
        <taxon>Bacillati</taxon>
        <taxon>Actinomycetota</taxon>
        <taxon>Actinomycetes</taxon>
        <taxon>Kitasatosporales</taxon>
        <taxon>Streptomycetaceae</taxon>
        <taxon>Streptomyces</taxon>
    </lineage>
</organism>
<comment type="similarity">
    <text evidence="1">Belongs to the DNA2/NAM7 helicase family.</text>
</comment>
<evidence type="ECO:0000256" key="4">
    <source>
        <dbReference type="ARBA" id="ARBA00022806"/>
    </source>
</evidence>
<feature type="region of interest" description="Disordered" evidence="6">
    <location>
        <begin position="774"/>
        <end position="825"/>
    </location>
</feature>
<evidence type="ECO:0000313" key="9">
    <source>
        <dbReference type="EMBL" id="MFM9610291.1"/>
    </source>
</evidence>
<dbReference type="Pfam" id="PF13086">
    <property type="entry name" value="AAA_11"/>
    <property type="match status" value="1"/>
</dbReference>
<feature type="compositionally biased region" description="Pro residues" evidence="6">
    <location>
        <begin position="813"/>
        <end position="824"/>
    </location>
</feature>
<keyword evidence="10" id="KW-1185">Reference proteome</keyword>
<dbReference type="Gene3D" id="3.40.50.300">
    <property type="entry name" value="P-loop containing nucleotide triphosphate hydrolases"/>
    <property type="match status" value="2"/>
</dbReference>
<evidence type="ECO:0000256" key="6">
    <source>
        <dbReference type="SAM" id="MobiDB-lite"/>
    </source>
</evidence>
<dbReference type="Pfam" id="PF13087">
    <property type="entry name" value="AAA_12"/>
    <property type="match status" value="1"/>
</dbReference>
<comment type="caution">
    <text evidence="9">The sequence shown here is derived from an EMBL/GenBank/DDBJ whole genome shotgun (WGS) entry which is preliminary data.</text>
</comment>
<evidence type="ECO:0000256" key="3">
    <source>
        <dbReference type="ARBA" id="ARBA00022801"/>
    </source>
</evidence>
<keyword evidence="3" id="KW-0378">Hydrolase</keyword>
<dbReference type="CDD" id="cd17934">
    <property type="entry name" value="DEXXQc_Upf1-like"/>
    <property type="match status" value="1"/>
</dbReference>
<keyword evidence="5" id="KW-0067">ATP-binding</keyword>
<accession>A0ABW9HRK7</accession>
<dbReference type="InterPro" id="IPR041679">
    <property type="entry name" value="DNA2/NAM7-like_C"/>
</dbReference>
<dbReference type="PANTHER" id="PTHR43788">
    <property type="entry name" value="DNA2/NAM7 HELICASE FAMILY MEMBER"/>
    <property type="match status" value="1"/>
</dbReference>
<proteinExistence type="inferred from homology"/>
<keyword evidence="4" id="KW-0347">Helicase</keyword>
<gene>
    <name evidence="9" type="ORF">ACKI18_16465</name>
</gene>
<evidence type="ECO:0000259" key="8">
    <source>
        <dbReference type="Pfam" id="PF13087"/>
    </source>
</evidence>
<dbReference type="InterPro" id="IPR041677">
    <property type="entry name" value="DNA2/NAM7_AAA_11"/>
</dbReference>
<dbReference type="InterPro" id="IPR047187">
    <property type="entry name" value="SF1_C_Upf1"/>
</dbReference>